<dbReference type="EMBL" id="BAAARW010000002">
    <property type="protein sequence ID" value="GAA2401200.1"/>
    <property type="molecule type" value="Genomic_DNA"/>
</dbReference>
<comment type="subcellular location">
    <subcellularLocation>
        <location evidence="1 7">Cell membrane</location>
        <topology evidence="1 7">Multi-pass membrane protein</topology>
    </subcellularLocation>
</comment>
<gene>
    <name evidence="9" type="ORF">GCM10010191_05570</name>
</gene>
<evidence type="ECO:0000256" key="1">
    <source>
        <dbReference type="ARBA" id="ARBA00004651"/>
    </source>
</evidence>
<evidence type="ECO:0000256" key="6">
    <source>
        <dbReference type="ARBA" id="ARBA00023136"/>
    </source>
</evidence>
<comment type="caution">
    <text evidence="9">The sequence shown here is derived from an EMBL/GenBank/DDBJ whole genome shotgun (WGS) entry which is preliminary data.</text>
</comment>
<proteinExistence type="inferred from homology"/>
<protein>
    <submittedName>
        <fullName evidence="9">Carbohydrate ABC transporter permease</fullName>
    </submittedName>
</protein>
<evidence type="ECO:0000256" key="5">
    <source>
        <dbReference type="ARBA" id="ARBA00022989"/>
    </source>
</evidence>
<dbReference type="RefSeq" id="WP_344586731.1">
    <property type="nucleotide sequence ID" value="NZ_BAAARW010000002.1"/>
</dbReference>
<evidence type="ECO:0000259" key="8">
    <source>
        <dbReference type="PROSITE" id="PS50928"/>
    </source>
</evidence>
<keyword evidence="6 7" id="KW-0472">Membrane</keyword>
<reference evidence="9 10" key="1">
    <citation type="journal article" date="2019" name="Int. J. Syst. Evol. Microbiol.">
        <title>The Global Catalogue of Microorganisms (GCM) 10K type strain sequencing project: providing services to taxonomists for standard genome sequencing and annotation.</title>
        <authorList>
            <consortium name="The Broad Institute Genomics Platform"/>
            <consortium name="The Broad Institute Genome Sequencing Center for Infectious Disease"/>
            <person name="Wu L."/>
            <person name="Ma J."/>
        </authorList>
    </citation>
    <scope>NUCLEOTIDE SEQUENCE [LARGE SCALE GENOMIC DNA]</scope>
    <source>
        <strain evidence="9 10">JCM 3325</strain>
    </source>
</reference>
<evidence type="ECO:0000256" key="3">
    <source>
        <dbReference type="ARBA" id="ARBA00022475"/>
    </source>
</evidence>
<dbReference type="Pfam" id="PF00528">
    <property type="entry name" value="BPD_transp_1"/>
    <property type="match status" value="1"/>
</dbReference>
<evidence type="ECO:0000256" key="7">
    <source>
        <dbReference type="RuleBase" id="RU363032"/>
    </source>
</evidence>
<evidence type="ECO:0000313" key="9">
    <source>
        <dbReference type="EMBL" id="GAA2401200.1"/>
    </source>
</evidence>
<feature type="transmembrane region" description="Helical" evidence="7">
    <location>
        <begin position="109"/>
        <end position="131"/>
    </location>
</feature>
<keyword evidence="10" id="KW-1185">Reference proteome</keyword>
<keyword evidence="4 7" id="KW-0812">Transmembrane</keyword>
<feature type="transmembrane region" description="Helical" evidence="7">
    <location>
        <begin position="76"/>
        <end position="97"/>
    </location>
</feature>
<comment type="similarity">
    <text evidence="7">Belongs to the binding-protein-dependent transport system permease family.</text>
</comment>
<dbReference type="Proteomes" id="UP001501231">
    <property type="component" value="Unassembled WGS sequence"/>
</dbReference>
<feature type="transmembrane region" description="Helical" evidence="7">
    <location>
        <begin position="184"/>
        <end position="206"/>
    </location>
</feature>
<dbReference type="InterPro" id="IPR000515">
    <property type="entry name" value="MetI-like"/>
</dbReference>
<dbReference type="Gene3D" id="1.10.3720.10">
    <property type="entry name" value="MetI-like"/>
    <property type="match status" value="1"/>
</dbReference>
<dbReference type="PANTHER" id="PTHR32243">
    <property type="entry name" value="MALTOSE TRANSPORT SYSTEM PERMEASE-RELATED"/>
    <property type="match status" value="1"/>
</dbReference>
<dbReference type="PROSITE" id="PS50928">
    <property type="entry name" value="ABC_TM1"/>
    <property type="match status" value="1"/>
</dbReference>
<dbReference type="InterPro" id="IPR035906">
    <property type="entry name" value="MetI-like_sf"/>
</dbReference>
<dbReference type="SUPFAM" id="SSF161098">
    <property type="entry name" value="MetI-like"/>
    <property type="match status" value="1"/>
</dbReference>
<evidence type="ECO:0000313" key="10">
    <source>
        <dbReference type="Proteomes" id="UP001501231"/>
    </source>
</evidence>
<evidence type="ECO:0000256" key="4">
    <source>
        <dbReference type="ARBA" id="ARBA00022692"/>
    </source>
</evidence>
<evidence type="ECO:0000256" key="2">
    <source>
        <dbReference type="ARBA" id="ARBA00022448"/>
    </source>
</evidence>
<dbReference type="CDD" id="cd06261">
    <property type="entry name" value="TM_PBP2"/>
    <property type="match status" value="1"/>
</dbReference>
<keyword evidence="3" id="KW-1003">Cell membrane</keyword>
<organism evidence="9 10">
    <name type="scientific">Actinomadura vinacea</name>
    <dbReference type="NCBI Taxonomy" id="115336"/>
    <lineage>
        <taxon>Bacteria</taxon>
        <taxon>Bacillati</taxon>
        <taxon>Actinomycetota</taxon>
        <taxon>Actinomycetes</taxon>
        <taxon>Streptosporangiales</taxon>
        <taxon>Thermomonosporaceae</taxon>
        <taxon>Actinomadura</taxon>
    </lineage>
</organism>
<sequence>MIGNRRLSRTVRMVLAFATALAAAFPLYWMVNTALTPSDRLFRGDQDALPDLSRAGHLLGVLTSDTPFLRWMTNSAIVAIGTSALSLIIATMAAYALSRYRFHGRGVLGFALFATQMLPEALLVVPLYSLFATLGLLNQLHGLILVNTSFAMPVAVWILKAAIDGVPYEIEESARVDGAGPLTVLRIVVVPVVTPALAAAAVITFFDGWNEYLFATTFMQDADRWVASTGLASFIGEYSTPLDTVFSAAVLFTVPAVVFFVLVQRRIVSGLTAGSVKG</sequence>
<feature type="transmembrane region" description="Helical" evidence="7">
    <location>
        <begin position="244"/>
        <end position="263"/>
    </location>
</feature>
<keyword evidence="5 7" id="KW-1133">Transmembrane helix</keyword>
<dbReference type="PANTHER" id="PTHR32243:SF18">
    <property type="entry name" value="INNER MEMBRANE ABC TRANSPORTER PERMEASE PROTEIN YCJP"/>
    <property type="match status" value="1"/>
</dbReference>
<name>A0ABN3IEN0_9ACTN</name>
<accession>A0ABN3IEN0</accession>
<feature type="transmembrane region" description="Helical" evidence="7">
    <location>
        <begin position="143"/>
        <end position="163"/>
    </location>
</feature>
<feature type="domain" description="ABC transmembrane type-1" evidence="8">
    <location>
        <begin position="72"/>
        <end position="263"/>
    </location>
</feature>
<dbReference type="InterPro" id="IPR050901">
    <property type="entry name" value="BP-dep_ABC_trans_perm"/>
</dbReference>
<keyword evidence="2 7" id="KW-0813">Transport</keyword>
<feature type="transmembrane region" description="Helical" evidence="7">
    <location>
        <begin position="12"/>
        <end position="31"/>
    </location>
</feature>